<dbReference type="EMBL" id="AVOT02020031">
    <property type="protein sequence ID" value="MBW0507973.1"/>
    <property type="molecule type" value="Genomic_DNA"/>
</dbReference>
<evidence type="ECO:0000313" key="3">
    <source>
        <dbReference type="EMBL" id="MBW0507973.1"/>
    </source>
</evidence>
<evidence type="ECO:0000256" key="1">
    <source>
        <dbReference type="ARBA" id="ARBA00022884"/>
    </source>
</evidence>
<reference evidence="3" key="1">
    <citation type="submission" date="2021-03" db="EMBL/GenBank/DDBJ databases">
        <title>Draft genome sequence of rust myrtle Austropuccinia psidii MF-1, a brazilian biotype.</title>
        <authorList>
            <person name="Quecine M.C."/>
            <person name="Pachon D.M.R."/>
            <person name="Bonatelli M.L."/>
            <person name="Correr F.H."/>
            <person name="Franceschini L.M."/>
            <person name="Leite T.F."/>
            <person name="Margarido G.R.A."/>
            <person name="Almeida C.A."/>
            <person name="Ferrarezi J.A."/>
            <person name="Labate C.A."/>
        </authorList>
    </citation>
    <scope>NUCLEOTIDE SEQUENCE</scope>
    <source>
        <strain evidence="3">MF-1</strain>
    </source>
</reference>
<keyword evidence="1" id="KW-0694">RNA-binding</keyword>
<accession>A0A9Q3DWJ2</accession>
<name>A0A9Q3DWJ2_9BASI</name>
<dbReference type="PROSITE" id="PS50994">
    <property type="entry name" value="INTEGRASE"/>
    <property type="match status" value="1"/>
</dbReference>
<dbReference type="PANTHER" id="PTHR47266">
    <property type="entry name" value="ENDONUCLEASE-RELATED"/>
    <property type="match status" value="1"/>
</dbReference>
<dbReference type="InterPro" id="IPR036397">
    <property type="entry name" value="RNaseH_sf"/>
</dbReference>
<dbReference type="InterPro" id="IPR001584">
    <property type="entry name" value="Integrase_cat-core"/>
</dbReference>
<evidence type="ECO:0000313" key="4">
    <source>
        <dbReference type="Proteomes" id="UP000765509"/>
    </source>
</evidence>
<sequence>MSTAYHPETDGQTERINQILEMYLQLHVSYHQDDWNKWLPLAELAYNDSDHSSTKQLPFFTVYGRDPQFDSVHIIQGTPAGKLSKKIQSVQQDFKRELEVAIKRF</sequence>
<evidence type="ECO:0000259" key="2">
    <source>
        <dbReference type="PROSITE" id="PS50994"/>
    </source>
</evidence>
<keyword evidence="4" id="KW-1185">Reference proteome</keyword>
<organism evidence="3 4">
    <name type="scientific">Austropuccinia psidii MF-1</name>
    <dbReference type="NCBI Taxonomy" id="1389203"/>
    <lineage>
        <taxon>Eukaryota</taxon>
        <taxon>Fungi</taxon>
        <taxon>Dikarya</taxon>
        <taxon>Basidiomycota</taxon>
        <taxon>Pucciniomycotina</taxon>
        <taxon>Pucciniomycetes</taxon>
        <taxon>Pucciniales</taxon>
        <taxon>Sphaerophragmiaceae</taxon>
        <taxon>Austropuccinia</taxon>
    </lineage>
</organism>
<proteinExistence type="predicted"/>
<dbReference type="OrthoDB" id="3253957at2759"/>
<dbReference type="InterPro" id="IPR052160">
    <property type="entry name" value="Gypsy_RT_Integrase-like"/>
</dbReference>
<dbReference type="SUPFAM" id="SSF53098">
    <property type="entry name" value="Ribonuclease H-like"/>
    <property type="match status" value="1"/>
</dbReference>
<feature type="domain" description="Integrase catalytic" evidence="2">
    <location>
        <begin position="1"/>
        <end position="66"/>
    </location>
</feature>
<dbReference type="GO" id="GO:0005634">
    <property type="term" value="C:nucleus"/>
    <property type="evidence" value="ECO:0007669"/>
    <property type="project" value="UniProtKB-ARBA"/>
</dbReference>
<dbReference type="InterPro" id="IPR012337">
    <property type="entry name" value="RNaseH-like_sf"/>
</dbReference>
<dbReference type="AlphaFoldDB" id="A0A9Q3DWJ2"/>
<gene>
    <name evidence="3" type="ORF">O181_047688</name>
</gene>
<dbReference type="GO" id="GO:0003723">
    <property type="term" value="F:RNA binding"/>
    <property type="evidence" value="ECO:0007669"/>
    <property type="project" value="UniProtKB-KW"/>
</dbReference>
<protein>
    <recommendedName>
        <fullName evidence="2">Integrase catalytic domain-containing protein</fullName>
    </recommendedName>
</protein>
<comment type="caution">
    <text evidence="3">The sequence shown here is derived from an EMBL/GenBank/DDBJ whole genome shotgun (WGS) entry which is preliminary data.</text>
</comment>
<dbReference type="Proteomes" id="UP000765509">
    <property type="component" value="Unassembled WGS sequence"/>
</dbReference>
<dbReference type="Gene3D" id="3.30.420.10">
    <property type="entry name" value="Ribonuclease H-like superfamily/Ribonuclease H"/>
    <property type="match status" value="1"/>
</dbReference>
<dbReference type="GO" id="GO:0015074">
    <property type="term" value="P:DNA integration"/>
    <property type="evidence" value="ECO:0007669"/>
    <property type="project" value="InterPro"/>
</dbReference>